<dbReference type="AlphaFoldDB" id="A0A8J2WPQ5"/>
<name>A0A8J2WPQ5_9STRA</name>
<evidence type="ECO:0000313" key="3">
    <source>
        <dbReference type="Proteomes" id="UP000789595"/>
    </source>
</evidence>
<evidence type="ECO:0000313" key="2">
    <source>
        <dbReference type="EMBL" id="CAH0364057.1"/>
    </source>
</evidence>
<dbReference type="Proteomes" id="UP000789595">
    <property type="component" value="Unassembled WGS sequence"/>
</dbReference>
<reference evidence="2" key="1">
    <citation type="submission" date="2021-11" db="EMBL/GenBank/DDBJ databases">
        <authorList>
            <consortium name="Genoscope - CEA"/>
            <person name="William W."/>
        </authorList>
    </citation>
    <scope>NUCLEOTIDE SEQUENCE</scope>
</reference>
<gene>
    <name evidence="2" type="ORF">PECAL_1P04060</name>
</gene>
<sequence length="283" mass="31887">MLAASAHSKTLDSPTSVAGKKIEDPSATSRQGHVVTRAELEIIVDDPSLATICEELQIASRRNAGVLEVEWFRDGRELTLFQTYASSEAAAKQHAEAWVGSGIGRRLWRLCRVVRVIQYGRYDDDLVEIARTADAFTRTADGIVLEVHGPLGQPHRRPRPVCAPERVIYEMEVVGDLEAINEDIRVRQENARSDPDLLDFEWFLTPDGRFLTLLCTYADVLAQQRSFVRSMRNPLPESLMLLKSMRTYGHAALRPGNDPPPGWTEVMLLTEHQEPVGRRSFQR</sequence>
<feature type="compositionally biased region" description="Polar residues" evidence="1">
    <location>
        <begin position="7"/>
        <end position="16"/>
    </location>
</feature>
<accession>A0A8J2WPQ5</accession>
<keyword evidence="3" id="KW-1185">Reference proteome</keyword>
<comment type="caution">
    <text evidence="2">The sequence shown here is derived from an EMBL/GenBank/DDBJ whole genome shotgun (WGS) entry which is preliminary data.</text>
</comment>
<proteinExistence type="predicted"/>
<feature type="region of interest" description="Disordered" evidence="1">
    <location>
        <begin position="1"/>
        <end position="30"/>
    </location>
</feature>
<dbReference type="EMBL" id="CAKKNE010000001">
    <property type="protein sequence ID" value="CAH0364057.1"/>
    <property type="molecule type" value="Genomic_DNA"/>
</dbReference>
<evidence type="ECO:0000256" key="1">
    <source>
        <dbReference type="SAM" id="MobiDB-lite"/>
    </source>
</evidence>
<organism evidence="2 3">
    <name type="scientific">Pelagomonas calceolata</name>
    <dbReference type="NCBI Taxonomy" id="35677"/>
    <lineage>
        <taxon>Eukaryota</taxon>
        <taxon>Sar</taxon>
        <taxon>Stramenopiles</taxon>
        <taxon>Ochrophyta</taxon>
        <taxon>Pelagophyceae</taxon>
        <taxon>Pelagomonadales</taxon>
        <taxon>Pelagomonadaceae</taxon>
        <taxon>Pelagomonas</taxon>
    </lineage>
</organism>
<protein>
    <submittedName>
        <fullName evidence="2">Uncharacterized protein</fullName>
    </submittedName>
</protein>